<dbReference type="Proteomes" id="UP000339249">
    <property type="component" value="Unassembled WGS sequence"/>
</dbReference>
<dbReference type="AlphaFoldDB" id="A0A4U9D5U6"/>
<evidence type="ECO:0000313" key="1">
    <source>
        <dbReference type="EMBL" id="VTN11103.1"/>
    </source>
</evidence>
<sequence length="87" mass="9559">MIPGDLFHIISIHHTIIRSAILAKSACHIHPKPHSFGNNYPVNVKNITAAQSTLSPYITGSAPALAPRHIGHSWTLRVVTESEYVRV</sequence>
<dbReference type="EMBL" id="CABDVU010000001">
    <property type="protein sequence ID" value="VTN11103.1"/>
    <property type="molecule type" value="Genomic_DNA"/>
</dbReference>
<reference evidence="1 2" key="1">
    <citation type="submission" date="2019-04" db="EMBL/GenBank/DDBJ databases">
        <authorList>
            <consortium name="Pathogen Informatics"/>
        </authorList>
    </citation>
    <scope>NUCLEOTIDE SEQUENCE [LARGE SCALE GENOMIC DNA]</scope>
    <source>
        <strain evidence="1 2">NCTC9185</strain>
    </source>
</reference>
<proteinExistence type="predicted"/>
<evidence type="ECO:0000313" key="2">
    <source>
        <dbReference type="Proteomes" id="UP000339249"/>
    </source>
</evidence>
<name>A0A4U9D5U6_RAOTE</name>
<gene>
    <name evidence="1" type="ORF">NCTC9185_03046</name>
</gene>
<protein>
    <submittedName>
        <fullName evidence="1">Uncharacterized protein</fullName>
    </submittedName>
</protein>
<organism evidence="1 2">
    <name type="scientific">Raoultella terrigena</name>
    <name type="common">Klebsiella terrigena</name>
    <dbReference type="NCBI Taxonomy" id="577"/>
    <lineage>
        <taxon>Bacteria</taxon>
        <taxon>Pseudomonadati</taxon>
        <taxon>Pseudomonadota</taxon>
        <taxon>Gammaproteobacteria</taxon>
        <taxon>Enterobacterales</taxon>
        <taxon>Enterobacteriaceae</taxon>
        <taxon>Klebsiella/Raoultella group</taxon>
        <taxon>Raoultella</taxon>
    </lineage>
</organism>
<accession>A0A4U9D5U6</accession>